<keyword evidence="5 8" id="KW-0812">Transmembrane</keyword>
<dbReference type="FunFam" id="1.20.1250.20:FF:000218">
    <property type="entry name" value="facilitated trehalose transporter Tret1"/>
    <property type="match status" value="1"/>
</dbReference>
<dbReference type="PANTHER" id="PTHR48021">
    <property type="match status" value="1"/>
</dbReference>
<feature type="transmembrane region" description="Helical" evidence="8">
    <location>
        <begin position="345"/>
        <end position="369"/>
    </location>
</feature>
<keyword evidence="4" id="KW-0762">Sugar transport</keyword>
<accession>A0A8J6HNV9</accession>
<feature type="transmembrane region" description="Helical" evidence="8">
    <location>
        <begin position="285"/>
        <end position="304"/>
    </location>
</feature>
<keyword evidence="11" id="KW-1185">Reference proteome</keyword>
<feature type="transmembrane region" description="Helical" evidence="8">
    <location>
        <begin position="412"/>
        <end position="432"/>
    </location>
</feature>
<comment type="caution">
    <text evidence="10">The sequence shown here is derived from an EMBL/GenBank/DDBJ whole genome shotgun (WGS) entry which is preliminary data.</text>
</comment>
<dbReference type="PANTHER" id="PTHR48021:SF46">
    <property type="entry name" value="MAJOR FACILITATOR SUPERFAMILY (MFS) PROFILE DOMAIN-CONTAINING PROTEIN"/>
    <property type="match status" value="1"/>
</dbReference>
<dbReference type="InterPro" id="IPR005829">
    <property type="entry name" value="Sugar_transporter_CS"/>
</dbReference>
<keyword evidence="3" id="KW-1003">Cell membrane</keyword>
<dbReference type="InterPro" id="IPR050549">
    <property type="entry name" value="MFS_Trehalose_Transporter"/>
</dbReference>
<dbReference type="InterPro" id="IPR005828">
    <property type="entry name" value="MFS_sugar_transport-like"/>
</dbReference>
<dbReference type="EMBL" id="JABDTM020016723">
    <property type="protein sequence ID" value="KAH0818761.1"/>
    <property type="molecule type" value="Genomic_DNA"/>
</dbReference>
<dbReference type="Pfam" id="PF00083">
    <property type="entry name" value="Sugar_tr"/>
    <property type="match status" value="1"/>
</dbReference>
<evidence type="ECO:0000256" key="8">
    <source>
        <dbReference type="SAM" id="Phobius"/>
    </source>
</evidence>
<name>A0A8J6HNV9_TENMO</name>
<feature type="transmembrane region" description="Helical" evidence="8">
    <location>
        <begin position="381"/>
        <end position="400"/>
    </location>
</feature>
<reference evidence="10" key="1">
    <citation type="journal article" date="2020" name="J Insects Food Feed">
        <title>The yellow mealworm (Tenebrio molitor) genome: a resource for the emerging insects as food and feed industry.</title>
        <authorList>
            <person name="Eriksson T."/>
            <person name="Andere A."/>
            <person name="Kelstrup H."/>
            <person name="Emery V."/>
            <person name="Picard C."/>
        </authorList>
    </citation>
    <scope>NUCLEOTIDE SEQUENCE</scope>
    <source>
        <strain evidence="10">Stoneville</strain>
        <tissue evidence="10">Whole head</tissue>
    </source>
</reference>
<dbReference type="InterPro" id="IPR020846">
    <property type="entry name" value="MFS_dom"/>
</dbReference>
<evidence type="ECO:0000256" key="6">
    <source>
        <dbReference type="ARBA" id="ARBA00022989"/>
    </source>
</evidence>
<sequence length="465" mass="51646">MPHTSQFSSLYQVLATLSALLIQIVVGINEGWPSVYGPVLLESFNITTSEEAWIVQAMNIGELLGCLVSLPAVDRFGRKMSMLGASLPYLLAPTLLAYATTTPLFCLARLISGLAMGISNTTIFSYLGEISHPTIRGKLTMCLYILNLLGIVLINVVGSSFNIRNSSFSTVGIVLVFVLTFVWMPESPYFDVMKKNFDRARKSLVKLRGHPDVDEDLDQIKETVKIQTEHEGKFKDLFVVKSNRRALVVAFIVLGSKHLIVDGIIDAYGQTIFQILVPNVSPTLVIVVYYTLEIFTAFFASCLVDKLGRRPMILVALFASGLAILTVGTYLYLKLHTSTDLRYMNTVPATAIGVFAIFYSFLYSIPATLLSELFPMNVKTFASFLATLYFSTISIINITFYQVTTCNFGMDVPFLTLGVSFFVHFVLVYIFVFETKGKSLGDIQRHLETVTTESTAICITYNEEC</sequence>
<dbReference type="InterPro" id="IPR036259">
    <property type="entry name" value="MFS_trans_sf"/>
</dbReference>
<dbReference type="PROSITE" id="PS00216">
    <property type="entry name" value="SUGAR_TRANSPORT_1"/>
    <property type="match status" value="2"/>
</dbReference>
<dbReference type="SUPFAM" id="SSF103473">
    <property type="entry name" value="MFS general substrate transporter"/>
    <property type="match status" value="1"/>
</dbReference>
<evidence type="ECO:0000256" key="5">
    <source>
        <dbReference type="ARBA" id="ARBA00022692"/>
    </source>
</evidence>
<dbReference type="Proteomes" id="UP000719412">
    <property type="component" value="Unassembled WGS sequence"/>
</dbReference>
<evidence type="ECO:0000313" key="11">
    <source>
        <dbReference type="Proteomes" id="UP000719412"/>
    </source>
</evidence>
<evidence type="ECO:0000256" key="7">
    <source>
        <dbReference type="ARBA" id="ARBA00023136"/>
    </source>
</evidence>
<evidence type="ECO:0000256" key="4">
    <source>
        <dbReference type="ARBA" id="ARBA00022597"/>
    </source>
</evidence>
<feature type="transmembrane region" description="Helical" evidence="8">
    <location>
        <begin position="82"/>
        <end position="101"/>
    </location>
</feature>
<dbReference type="PROSITE" id="PS50850">
    <property type="entry name" value="MFS"/>
    <property type="match status" value="1"/>
</dbReference>
<dbReference type="AlphaFoldDB" id="A0A8J6HNV9"/>
<protein>
    <recommendedName>
        <fullName evidence="9">Major facilitator superfamily (MFS) profile domain-containing protein</fullName>
    </recommendedName>
</protein>
<evidence type="ECO:0000313" key="10">
    <source>
        <dbReference type="EMBL" id="KAH0818761.1"/>
    </source>
</evidence>
<dbReference type="GO" id="GO:0022857">
    <property type="term" value="F:transmembrane transporter activity"/>
    <property type="evidence" value="ECO:0007669"/>
    <property type="project" value="InterPro"/>
</dbReference>
<feature type="transmembrane region" description="Helical" evidence="8">
    <location>
        <begin position="139"/>
        <end position="161"/>
    </location>
</feature>
<evidence type="ECO:0000256" key="2">
    <source>
        <dbReference type="ARBA" id="ARBA00022448"/>
    </source>
</evidence>
<evidence type="ECO:0000256" key="1">
    <source>
        <dbReference type="ARBA" id="ARBA00004651"/>
    </source>
</evidence>
<evidence type="ECO:0000259" key="9">
    <source>
        <dbReference type="PROSITE" id="PS50850"/>
    </source>
</evidence>
<evidence type="ECO:0000256" key="3">
    <source>
        <dbReference type="ARBA" id="ARBA00022475"/>
    </source>
</evidence>
<keyword evidence="6 8" id="KW-1133">Transmembrane helix</keyword>
<feature type="transmembrane region" description="Helical" evidence="8">
    <location>
        <begin position="246"/>
        <end position="265"/>
    </location>
</feature>
<feature type="transmembrane region" description="Helical" evidence="8">
    <location>
        <begin position="311"/>
        <end position="333"/>
    </location>
</feature>
<feature type="domain" description="Major facilitator superfamily (MFS) profile" evidence="9">
    <location>
        <begin position="11"/>
        <end position="436"/>
    </location>
</feature>
<gene>
    <name evidence="10" type="ORF">GEV33_004030</name>
</gene>
<dbReference type="GO" id="GO:0005886">
    <property type="term" value="C:plasma membrane"/>
    <property type="evidence" value="ECO:0007669"/>
    <property type="project" value="UniProtKB-SubCell"/>
</dbReference>
<feature type="transmembrane region" description="Helical" evidence="8">
    <location>
        <begin position="167"/>
        <end position="185"/>
    </location>
</feature>
<proteinExistence type="predicted"/>
<feature type="transmembrane region" description="Helical" evidence="8">
    <location>
        <begin position="12"/>
        <end position="32"/>
    </location>
</feature>
<keyword evidence="7 8" id="KW-0472">Membrane</keyword>
<reference evidence="10" key="2">
    <citation type="submission" date="2021-08" db="EMBL/GenBank/DDBJ databases">
        <authorList>
            <person name="Eriksson T."/>
        </authorList>
    </citation>
    <scope>NUCLEOTIDE SEQUENCE</scope>
    <source>
        <strain evidence="10">Stoneville</strain>
        <tissue evidence="10">Whole head</tissue>
    </source>
</reference>
<dbReference type="Gene3D" id="1.20.1250.20">
    <property type="entry name" value="MFS general substrate transporter like domains"/>
    <property type="match status" value="1"/>
</dbReference>
<keyword evidence="2" id="KW-0813">Transport</keyword>
<dbReference type="PROSITE" id="PS00217">
    <property type="entry name" value="SUGAR_TRANSPORT_2"/>
    <property type="match status" value="1"/>
</dbReference>
<comment type="subcellular location">
    <subcellularLocation>
        <location evidence="1">Cell membrane</location>
        <topology evidence="1">Multi-pass membrane protein</topology>
    </subcellularLocation>
</comment>
<organism evidence="10 11">
    <name type="scientific">Tenebrio molitor</name>
    <name type="common">Yellow mealworm beetle</name>
    <dbReference type="NCBI Taxonomy" id="7067"/>
    <lineage>
        <taxon>Eukaryota</taxon>
        <taxon>Metazoa</taxon>
        <taxon>Ecdysozoa</taxon>
        <taxon>Arthropoda</taxon>
        <taxon>Hexapoda</taxon>
        <taxon>Insecta</taxon>
        <taxon>Pterygota</taxon>
        <taxon>Neoptera</taxon>
        <taxon>Endopterygota</taxon>
        <taxon>Coleoptera</taxon>
        <taxon>Polyphaga</taxon>
        <taxon>Cucujiformia</taxon>
        <taxon>Tenebrionidae</taxon>
        <taxon>Tenebrio</taxon>
    </lineage>
</organism>